<evidence type="ECO:0000256" key="1">
    <source>
        <dbReference type="SAM" id="MobiDB-lite"/>
    </source>
</evidence>
<keyword evidence="3" id="KW-1185">Reference proteome</keyword>
<dbReference type="EMBL" id="LR746270">
    <property type="protein sequence ID" value="CAA7399762.1"/>
    <property type="molecule type" value="Genomic_DNA"/>
</dbReference>
<sequence length="64" mass="6558">MTCERERERERERSGGASGRRTDLDGVRDEGNQMGGQRANPNISAAGAAASSRGGGGGGVGLHM</sequence>
<feature type="compositionally biased region" description="Basic and acidic residues" evidence="1">
    <location>
        <begin position="1"/>
        <end position="31"/>
    </location>
</feature>
<evidence type="ECO:0000313" key="2">
    <source>
        <dbReference type="EMBL" id="CAA7399762.1"/>
    </source>
</evidence>
<dbReference type="AlphaFoldDB" id="A0A7I8KQN9"/>
<accession>A0A7I8KQN9</accession>
<protein>
    <submittedName>
        <fullName evidence="2">Uncharacterized protein</fullName>
    </submittedName>
</protein>
<feature type="compositionally biased region" description="Gly residues" evidence="1">
    <location>
        <begin position="53"/>
        <end position="64"/>
    </location>
</feature>
<organism evidence="2 3">
    <name type="scientific">Spirodela intermedia</name>
    <name type="common">Intermediate duckweed</name>
    <dbReference type="NCBI Taxonomy" id="51605"/>
    <lineage>
        <taxon>Eukaryota</taxon>
        <taxon>Viridiplantae</taxon>
        <taxon>Streptophyta</taxon>
        <taxon>Embryophyta</taxon>
        <taxon>Tracheophyta</taxon>
        <taxon>Spermatophyta</taxon>
        <taxon>Magnoliopsida</taxon>
        <taxon>Liliopsida</taxon>
        <taxon>Araceae</taxon>
        <taxon>Lemnoideae</taxon>
        <taxon>Spirodela</taxon>
    </lineage>
</organism>
<feature type="region of interest" description="Disordered" evidence="1">
    <location>
        <begin position="1"/>
        <end position="64"/>
    </location>
</feature>
<dbReference type="Proteomes" id="UP000663760">
    <property type="component" value="Chromosome 7"/>
</dbReference>
<name>A0A7I8KQN9_SPIIN</name>
<proteinExistence type="predicted"/>
<gene>
    <name evidence="2" type="ORF">SI8410_07010432</name>
</gene>
<evidence type="ECO:0000313" key="3">
    <source>
        <dbReference type="Proteomes" id="UP000663760"/>
    </source>
</evidence>
<reference evidence="2" key="1">
    <citation type="submission" date="2020-02" db="EMBL/GenBank/DDBJ databases">
        <authorList>
            <person name="Scholz U."/>
            <person name="Mascher M."/>
            <person name="Fiebig A."/>
        </authorList>
    </citation>
    <scope>NUCLEOTIDE SEQUENCE</scope>
</reference>